<reference evidence="9 10" key="1">
    <citation type="submission" date="2017-09" db="EMBL/GenBank/DDBJ databases">
        <title>Arcobacter canalis sp. nov., a new species isolated from a water canal contaminated with urban sewage.</title>
        <authorList>
            <person name="Perez-Cataluna A."/>
            <person name="Salas-Masso N."/>
            <person name="Figueras M.J."/>
        </authorList>
    </citation>
    <scope>NUCLEOTIDE SEQUENCE [LARGE SCALE GENOMIC DNA]</scope>
    <source>
        <strain evidence="9 10">F98-3</strain>
    </source>
</reference>
<keyword evidence="5" id="KW-0949">S-adenosyl-L-methionine</keyword>
<dbReference type="Proteomes" id="UP000221222">
    <property type="component" value="Unassembled WGS sequence"/>
</dbReference>
<gene>
    <name evidence="9" type="primary">cobA</name>
    <name evidence="9" type="ORF">CPU12_00635</name>
</gene>
<evidence type="ECO:0000313" key="10">
    <source>
        <dbReference type="Proteomes" id="UP000221222"/>
    </source>
</evidence>
<dbReference type="GO" id="GO:0019354">
    <property type="term" value="P:siroheme biosynthetic process"/>
    <property type="evidence" value="ECO:0007669"/>
    <property type="project" value="UniProtKB-UniPathway"/>
</dbReference>
<evidence type="ECO:0000256" key="6">
    <source>
        <dbReference type="ARBA" id="ARBA00023244"/>
    </source>
</evidence>
<dbReference type="EC" id="2.1.1.107" evidence="2"/>
<dbReference type="SUPFAM" id="SSF53790">
    <property type="entry name" value="Tetrapyrrole methylase"/>
    <property type="match status" value="1"/>
</dbReference>
<name>A0A2G1DLF5_9BACT</name>
<dbReference type="EMBL" id="NXFY01000001">
    <property type="protein sequence ID" value="PHO19317.1"/>
    <property type="molecule type" value="Genomic_DNA"/>
</dbReference>
<dbReference type="InterPro" id="IPR050161">
    <property type="entry name" value="Siro_Cobalamin_biosynth"/>
</dbReference>
<dbReference type="PANTHER" id="PTHR45790">
    <property type="entry name" value="SIROHEME SYNTHASE-RELATED"/>
    <property type="match status" value="1"/>
</dbReference>
<dbReference type="Gene3D" id="3.30.950.10">
    <property type="entry name" value="Methyltransferase, Cobalt-precorrin-4 Transmethylase, Domain 2"/>
    <property type="match status" value="1"/>
</dbReference>
<sequence>MILSQIIILYCLIFIIIKNYKELFLVYLVGAGPGDIELFTLKAVNILKKADVILYDALVNEEFTQFCKKDSLKINVGKRKGHHIKNQDEINELLIKYAKQKDVVVRLKGGTPFVFGRGYEEVKALKKIGITPIIISGVSSTTSVPESFMIPSIDRSFSDSYRTITGHDLEIFNEIVTSYHKRENLIIMMGAYKAKQIVECLLKKGFPSSTPIAYLSKGTTKDEKCLLFTLEEVSKKDDDFFEELKELTPIITYVGETIKASY</sequence>
<dbReference type="InterPro" id="IPR014776">
    <property type="entry name" value="4pyrrole_Mease_sub2"/>
</dbReference>
<protein>
    <recommendedName>
        <fullName evidence="2">uroporphyrinogen-III C-methyltransferase</fullName>
        <ecNumber evidence="2">2.1.1.107</ecNumber>
    </recommendedName>
</protein>
<comment type="pathway">
    <text evidence="7">Porphyrin-containing compound metabolism; siroheme biosynthesis; precorrin-2 from uroporphyrinogen III: step 1/1.</text>
</comment>
<dbReference type="FunFam" id="3.40.1010.10:FF:000001">
    <property type="entry name" value="Siroheme synthase"/>
    <property type="match status" value="1"/>
</dbReference>
<dbReference type="Gene3D" id="3.40.1010.10">
    <property type="entry name" value="Cobalt-precorrin-4 Transmethylase, Domain 1"/>
    <property type="match status" value="1"/>
</dbReference>
<dbReference type="InterPro" id="IPR035996">
    <property type="entry name" value="4pyrrol_Methylase_sf"/>
</dbReference>
<dbReference type="PANTHER" id="PTHR45790:SF3">
    <property type="entry name" value="S-ADENOSYL-L-METHIONINE-DEPENDENT UROPORPHYRINOGEN III METHYLTRANSFERASE, CHLOROPLASTIC"/>
    <property type="match status" value="1"/>
</dbReference>
<dbReference type="InterPro" id="IPR000878">
    <property type="entry name" value="4pyrrol_Mease"/>
</dbReference>
<dbReference type="NCBIfam" id="NF004790">
    <property type="entry name" value="PRK06136.1"/>
    <property type="match status" value="1"/>
</dbReference>
<dbReference type="Pfam" id="PF00590">
    <property type="entry name" value="TP_methylase"/>
    <property type="match status" value="1"/>
</dbReference>
<dbReference type="CDD" id="cd11642">
    <property type="entry name" value="SUMT"/>
    <property type="match status" value="1"/>
</dbReference>
<evidence type="ECO:0000256" key="3">
    <source>
        <dbReference type="ARBA" id="ARBA00022603"/>
    </source>
</evidence>
<evidence type="ECO:0000256" key="4">
    <source>
        <dbReference type="ARBA" id="ARBA00022679"/>
    </source>
</evidence>
<dbReference type="GO" id="GO:0032259">
    <property type="term" value="P:methylation"/>
    <property type="evidence" value="ECO:0007669"/>
    <property type="project" value="UniProtKB-KW"/>
</dbReference>
<evidence type="ECO:0000259" key="8">
    <source>
        <dbReference type="Pfam" id="PF00590"/>
    </source>
</evidence>
<comment type="caution">
    <text evidence="9">The sequence shown here is derived from an EMBL/GenBank/DDBJ whole genome shotgun (WGS) entry which is preliminary data.</text>
</comment>
<feature type="domain" description="Tetrapyrrole methylase" evidence="8">
    <location>
        <begin position="26"/>
        <end position="233"/>
    </location>
</feature>
<dbReference type="UniPathway" id="UPA00262">
    <property type="reaction ID" value="UER00211"/>
</dbReference>
<accession>A0A2G1DLF5</accession>
<evidence type="ECO:0000313" key="9">
    <source>
        <dbReference type="EMBL" id="PHO19317.1"/>
    </source>
</evidence>
<dbReference type="InterPro" id="IPR014777">
    <property type="entry name" value="4pyrrole_Mease_sub1"/>
</dbReference>
<dbReference type="InterPro" id="IPR006366">
    <property type="entry name" value="CobA/CysG_C"/>
</dbReference>
<keyword evidence="3 9" id="KW-0489">Methyltransferase</keyword>
<organism evidence="9 10">
    <name type="scientific">Malaciobacter molluscorum LMG 25693</name>
    <dbReference type="NCBI Taxonomy" id="870501"/>
    <lineage>
        <taxon>Bacteria</taxon>
        <taxon>Pseudomonadati</taxon>
        <taxon>Campylobacterota</taxon>
        <taxon>Epsilonproteobacteria</taxon>
        <taxon>Campylobacterales</taxon>
        <taxon>Arcobacteraceae</taxon>
        <taxon>Malaciobacter</taxon>
    </lineage>
</organism>
<keyword evidence="6" id="KW-0627">Porphyrin biosynthesis</keyword>
<dbReference type="GO" id="GO:0004851">
    <property type="term" value="F:uroporphyrin-III C-methyltransferase activity"/>
    <property type="evidence" value="ECO:0007669"/>
    <property type="project" value="UniProtKB-EC"/>
</dbReference>
<proteinExistence type="inferred from homology"/>
<evidence type="ECO:0000256" key="2">
    <source>
        <dbReference type="ARBA" id="ARBA00012162"/>
    </source>
</evidence>
<evidence type="ECO:0000256" key="1">
    <source>
        <dbReference type="ARBA" id="ARBA00005879"/>
    </source>
</evidence>
<dbReference type="AlphaFoldDB" id="A0A2G1DLF5"/>
<evidence type="ECO:0000256" key="7">
    <source>
        <dbReference type="ARBA" id="ARBA00025705"/>
    </source>
</evidence>
<evidence type="ECO:0000256" key="5">
    <source>
        <dbReference type="ARBA" id="ARBA00022691"/>
    </source>
</evidence>
<comment type="similarity">
    <text evidence="1">Belongs to the precorrin methyltransferase family.</text>
</comment>
<keyword evidence="10" id="KW-1185">Reference proteome</keyword>
<dbReference type="NCBIfam" id="TIGR01469">
    <property type="entry name" value="cobA_cysG_Cterm"/>
    <property type="match status" value="1"/>
</dbReference>
<keyword evidence="4 9" id="KW-0808">Transferase</keyword>